<dbReference type="PANTHER" id="PTHR46494:SF1">
    <property type="entry name" value="CORA FAMILY METAL ION TRANSPORTER (EUROFUNG)"/>
    <property type="match status" value="1"/>
</dbReference>
<evidence type="ECO:0000256" key="11">
    <source>
        <dbReference type="ARBA" id="ARBA00045497"/>
    </source>
</evidence>
<comment type="subcellular location">
    <subcellularLocation>
        <location evidence="1">Cell membrane</location>
        <topology evidence="1">Multi-pass membrane protein</topology>
    </subcellularLocation>
</comment>
<dbReference type="GO" id="GO:0050897">
    <property type="term" value="F:cobalt ion binding"/>
    <property type="evidence" value="ECO:0007669"/>
    <property type="project" value="TreeGrafter"/>
</dbReference>
<name>A0A1S7DVL7_RIEAN</name>
<keyword evidence="3" id="KW-0813">Transport</keyword>
<feature type="transmembrane region" description="Helical" evidence="12">
    <location>
        <begin position="245"/>
        <end position="265"/>
    </location>
</feature>
<evidence type="ECO:0000256" key="8">
    <source>
        <dbReference type="ARBA" id="ARBA00023065"/>
    </source>
</evidence>
<keyword evidence="6" id="KW-0460">Magnesium</keyword>
<dbReference type="InterPro" id="IPR045863">
    <property type="entry name" value="CorA_TM1_TM2"/>
</dbReference>
<dbReference type="GO" id="GO:0015095">
    <property type="term" value="F:magnesium ion transmembrane transporter activity"/>
    <property type="evidence" value="ECO:0007669"/>
    <property type="project" value="TreeGrafter"/>
</dbReference>
<dbReference type="EMBL" id="CP011859">
    <property type="protein sequence ID" value="AQY23162.1"/>
    <property type="molecule type" value="Genomic_DNA"/>
</dbReference>
<accession>A0A1S7DVL7</accession>
<evidence type="ECO:0000313" key="14">
    <source>
        <dbReference type="Proteomes" id="UP000189883"/>
    </source>
</evidence>
<keyword evidence="7 12" id="KW-1133">Transmembrane helix</keyword>
<evidence type="ECO:0000256" key="3">
    <source>
        <dbReference type="ARBA" id="ARBA00022448"/>
    </source>
</evidence>
<comment type="similarity">
    <text evidence="2">Belongs to the CorA metal ion transporter (MIT) (TC 1.A.35) family.</text>
</comment>
<dbReference type="SUPFAM" id="SSF143865">
    <property type="entry name" value="CorA soluble domain-like"/>
    <property type="match status" value="1"/>
</dbReference>
<dbReference type="Proteomes" id="UP000189883">
    <property type="component" value="Chromosome"/>
</dbReference>
<dbReference type="CDD" id="cd12832">
    <property type="entry name" value="TmCorA-like_u3"/>
    <property type="match status" value="1"/>
</dbReference>
<evidence type="ECO:0000313" key="13">
    <source>
        <dbReference type="EMBL" id="AQY23162.1"/>
    </source>
</evidence>
<keyword evidence="8" id="KW-0406">Ion transport</keyword>
<evidence type="ECO:0000256" key="2">
    <source>
        <dbReference type="ARBA" id="ARBA00009765"/>
    </source>
</evidence>
<gene>
    <name evidence="13" type="primary">corA</name>
    <name evidence="13" type="ORF">AB406_2228</name>
</gene>
<dbReference type="InterPro" id="IPR002523">
    <property type="entry name" value="MgTranspt_CorA/ZnTranspt_ZntB"/>
</dbReference>
<dbReference type="GO" id="GO:0000287">
    <property type="term" value="F:magnesium ion binding"/>
    <property type="evidence" value="ECO:0007669"/>
    <property type="project" value="TreeGrafter"/>
</dbReference>
<reference evidence="13 14" key="1">
    <citation type="submission" date="2015-06" db="EMBL/GenBank/DDBJ databases">
        <title>R. anatipestifer strain HXb2 is the most virulent strain so far, and the genome sequence would help us uncover the pathogenesis.</title>
        <authorList>
            <person name="Hu Q."/>
            <person name="Qi J."/>
            <person name="Bo H."/>
            <person name="Liu G."/>
            <person name="Tao M."/>
            <person name="Ding Y."/>
            <person name="Xue Y."/>
        </authorList>
    </citation>
    <scope>NUCLEOTIDE SEQUENCE [LARGE SCALE GENOMIC DNA]</scope>
    <source>
        <strain evidence="13 14">HXb2</strain>
    </source>
</reference>
<protein>
    <submittedName>
        <fullName evidence="13">Magnesium transport protein CorA</fullName>
    </submittedName>
</protein>
<dbReference type="Gene3D" id="3.30.460.20">
    <property type="entry name" value="CorA soluble domain-like"/>
    <property type="match status" value="1"/>
</dbReference>
<evidence type="ECO:0000256" key="12">
    <source>
        <dbReference type="SAM" id="Phobius"/>
    </source>
</evidence>
<dbReference type="SUPFAM" id="SSF144083">
    <property type="entry name" value="Magnesium transport protein CorA, transmembrane region"/>
    <property type="match status" value="1"/>
</dbReference>
<proteinExistence type="inferred from homology"/>
<dbReference type="AlphaFoldDB" id="A0A1S7DVL7"/>
<keyword evidence="5 12" id="KW-0812">Transmembrane</keyword>
<evidence type="ECO:0000256" key="9">
    <source>
        <dbReference type="ARBA" id="ARBA00023136"/>
    </source>
</evidence>
<evidence type="ECO:0000256" key="4">
    <source>
        <dbReference type="ARBA" id="ARBA00022475"/>
    </source>
</evidence>
<dbReference type="RefSeq" id="WP_079208351.1">
    <property type="nucleotide sequence ID" value="NZ_CP011859.1"/>
</dbReference>
<evidence type="ECO:0000256" key="1">
    <source>
        <dbReference type="ARBA" id="ARBA00004651"/>
    </source>
</evidence>
<dbReference type="FunFam" id="1.20.58.340:FF:000004">
    <property type="entry name" value="Magnesium transport protein CorA"/>
    <property type="match status" value="1"/>
</dbReference>
<organism evidence="13 14">
    <name type="scientific">Riemerella anatipestifer</name>
    <name type="common">Moraxella anatipestifer</name>
    <dbReference type="NCBI Taxonomy" id="34085"/>
    <lineage>
        <taxon>Bacteria</taxon>
        <taxon>Pseudomonadati</taxon>
        <taxon>Bacteroidota</taxon>
        <taxon>Flavobacteriia</taxon>
        <taxon>Flavobacteriales</taxon>
        <taxon>Weeksellaceae</taxon>
        <taxon>Riemerella</taxon>
    </lineage>
</organism>
<feature type="transmembrane region" description="Helical" evidence="12">
    <location>
        <begin position="277"/>
        <end position="297"/>
    </location>
</feature>
<dbReference type="InterPro" id="IPR045861">
    <property type="entry name" value="CorA_cytoplasmic_dom"/>
</dbReference>
<comment type="function">
    <text evidence="11">Mediates influx of magnesium ions. Alternates between open and closed states. Activated by low cytoplasmic Mg(2+) levels. Inactive when cytoplasmic Mg(2+) levels are high.</text>
</comment>
<dbReference type="Gene3D" id="1.20.58.340">
    <property type="entry name" value="Magnesium transport protein CorA, transmembrane region"/>
    <property type="match status" value="2"/>
</dbReference>
<dbReference type="GO" id="GO:0005886">
    <property type="term" value="C:plasma membrane"/>
    <property type="evidence" value="ECO:0007669"/>
    <property type="project" value="UniProtKB-SubCell"/>
</dbReference>
<keyword evidence="9 12" id="KW-0472">Membrane</keyword>
<evidence type="ECO:0000256" key="5">
    <source>
        <dbReference type="ARBA" id="ARBA00022692"/>
    </source>
</evidence>
<evidence type="ECO:0000256" key="6">
    <source>
        <dbReference type="ARBA" id="ARBA00022842"/>
    </source>
</evidence>
<dbReference type="GO" id="GO:0015087">
    <property type="term" value="F:cobalt ion transmembrane transporter activity"/>
    <property type="evidence" value="ECO:0007669"/>
    <property type="project" value="TreeGrafter"/>
</dbReference>
<sequence length="302" mass="35116">MPVNTIFESEYCKWIDVIAPTKEDLEQLRQQYPINKLHLDDAVDPSHLPKFEEVEGVKFFLTRENVELQRKNLNGINDVSTKLGIFIIEKIIITIHRTDNKSILEIKEDLNKNPDKYKKYSPDKLALILGLKIMKSFDDESKKLIEIIDKLETEIFMQNSPQLNPIKKLYKIKRKAGLNARVLNMSSDWIGAFKKLNLKDIEIADLVDKQKDVMSDFDHISAQITNLISVYIALSDQKANQVMKLLAMYSVYFLPITFIAGLYGMNFEFMPELHQKYGYYATLGVMLIIVIATFIYFKKKKY</sequence>
<evidence type="ECO:0000256" key="10">
    <source>
        <dbReference type="ARBA" id="ARBA00034269"/>
    </source>
</evidence>
<dbReference type="Pfam" id="PF01544">
    <property type="entry name" value="CorA"/>
    <property type="match status" value="1"/>
</dbReference>
<evidence type="ECO:0000256" key="7">
    <source>
        <dbReference type="ARBA" id="ARBA00022989"/>
    </source>
</evidence>
<dbReference type="PANTHER" id="PTHR46494">
    <property type="entry name" value="CORA FAMILY METAL ION TRANSPORTER (EUROFUNG)"/>
    <property type="match status" value="1"/>
</dbReference>
<comment type="catalytic activity">
    <reaction evidence="10">
        <text>Mg(2+)(in) = Mg(2+)(out)</text>
        <dbReference type="Rhea" id="RHEA:29827"/>
        <dbReference type="ChEBI" id="CHEBI:18420"/>
    </reaction>
</comment>
<keyword evidence="4" id="KW-1003">Cell membrane</keyword>